<dbReference type="GeneID" id="25903949"/>
<dbReference type="RefSeq" id="XP_014158242.1">
    <property type="nucleotide sequence ID" value="XM_014302767.1"/>
</dbReference>
<reference evidence="2 3" key="1">
    <citation type="submission" date="2011-02" db="EMBL/GenBank/DDBJ databases">
        <title>The Genome Sequence of Sphaeroforma arctica JP610.</title>
        <authorList>
            <consortium name="The Broad Institute Genome Sequencing Platform"/>
            <person name="Russ C."/>
            <person name="Cuomo C."/>
            <person name="Young S.K."/>
            <person name="Zeng Q."/>
            <person name="Gargeya S."/>
            <person name="Alvarado L."/>
            <person name="Berlin A."/>
            <person name="Chapman S.B."/>
            <person name="Chen Z."/>
            <person name="Freedman E."/>
            <person name="Gellesch M."/>
            <person name="Goldberg J."/>
            <person name="Griggs A."/>
            <person name="Gujja S."/>
            <person name="Heilman E."/>
            <person name="Heiman D."/>
            <person name="Howarth C."/>
            <person name="Mehta T."/>
            <person name="Neiman D."/>
            <person name="Pearson M."/>
            <person name="Roberts A."/>
            <person name="Saif S."/>
            <person name="Shea T."/>
            <person name="Shenoy N."/>
            <person name="Sisk P."/>
            <person name="Stolte C."/>
            <person name="Sykes S."/>
            <person name="White J."/>
            <person name="Yandava C."/>
            <person name="Burger G."/>
            <person name="Gray M.W."/>
            <person name="Holland P.W.H."/>
            <person name="King N."/>
            <person name="Lang F.B.F."/>
            <person name="Roger A.J."/>
            <person name="Ruiz-Trillo I."/>
            <person name="Haas B."/>
            <person name="Nusbaum C."/>
            <person name="Birren B."/>
        </authorList>
    </citation>
    <scope>NUCLEOTIDE SEQUENCE [LARGE SCALE GENOMIC DNA]</scope>
    <source>
        <strain evidence="2 3">JP610</strain>
    </source>
</reference>
<feature type="compositionally biased region" description="Low complexity" evidence="1">
    <location>
        <begin position="106"/>
        <end position="121"/>
    </location>
</feature>
<evidence type="ECO:0000313" key="2">
    <source>
        <dbReference type="EMBL" id="KNC84340.1"/>
    </source>
</evidence>
<dbReference type="EMBL" id="KQ241771">
    <property type="protein sequence ID" value="KNC84340.1"/>
    <property type="molecule type" value="Genomic_DNA"/>
</dbReference>
<feature type="region of interest" description="Disordered" evidence="1">
    <location>
        <begin position="106"/>
        <end position="156"/>
    </location>
</feature>
<evidence type="ECO:0000313" key="3">
    <source>
        <dbReference type="Proteomes" id="UP000054560"/>
    </source>
</evidence>
<dbReference type="Proteomes" id="UP000054560">
    <property type="component" value="Unassembled WGS sequence"/>
</dbReference>
<feature type="compositionally biased region" description="Polar residues" evidence="1">
    <location>
        <begin position="130"/>
        <end position="145"/>
    </location>
</feature>
<name>A0A0L0G5P1_9EUKA</name>
<accession>A0A0L0G5P1</accession>
<sequence>MASLAFSNLGDEQEEAKEQMISMYFSTELYSRIQWNMLSGMQGNHMWLIAMATLYAGEWRHLQKDTSHSAVAIFARALRKDPQVTMHALDELLTYALTTSVDGGCSAASEATAAPVPAARSRPVERPDPSATQPDSGTAGVTTSGKDAPQTDVEKA</sequence>
<evidence type="ECO:0000256" key="1">
    <source>
        <dbReference type="SAM" id="MobiDB-lite"/>
    </source>
</evidence>
<gene>
    <name evidence="2" type="ORF">SARC_03445</name>
</gene>
<dbReference type="AlphaFoldDB" id="A0A0L0G5P1"/>
<protein>
    <submittedName>
        <fullName evidence="2">Uncharacterized protein</fullName>
    </submittedName>
</protein>
<proteinExistence type="predicted"/>
<organism evidence="2 3">
    <name type="scientific">Sphaeroforma arctica JP610</name>
    <dbReference type="NCBI Taxonomy" id="667725"/>
    <lineage>
        <taxon>Eukaryota</taxon>
        <taxon>Ichthyosporea</taxon>
        <taxon>Ichthyophonida</taxon>
        <taxon>Sphaeroforma</taxon>
    </lineage>
</organism>
<keyword evidence="3" id="KW-1185">Reference proteome</keyword>